<dbReference type="RefSeq" id="WP_200684493.1">
    <property type="nucleotide sequence ID" value="NZ_JAEPRQ010000001.1"/>
</dbReference>
<feature type="transmembrane region" description="Helical" evidence="1">
    <location>
        <begin position="224"/>
        <end position="243"/>
    </location>
</feature>
<evidence type="ECO:0000256" key="1">
    <source>
        <dbReference type="SAM" id="Phobius"/>
    </source>
</evidence>
<name>A0A934SDR0_9RHOB</name>
<accession>A0A934SDR0</accession>
<evidence type="ECO:0000313" key="3">
    <source>
        <dbReference type="EMBL" id="MBK4215484.1"/>
    </source>
</evidence>
<gene>
    <name evidence="3" type="ORF">JJJ17_06055</name>
</gene>
<proteinExistence type="predicted"/>
<dbReference type="EMBL" id="JAEPRQ010000001">
    <property type="protein sequence ID" value="MBK4215484.1"/>
    <property type="molecule type" value="Genomic_DNA"/>
</dbReference>
<sequence>MNMFKSALCGASIIALTAIGAQAATLTVTDISGAWSNVVGGQQVNINNGATSTVRWGTPTNAQSGYDFTPEGTPLDAAQDVDFTLGTFTHHNFPITAGTGISSASLDVTFKFYLGSDSSTIYTRTSQFVFNHWETGNSDNPCADGGTEGSGVNINGCADQVTAVTNPNSTDSFEIVDGNITRKYVFAVNGFDIGDEFWTVENQTNQATIKARFTYEENIQPAPIPLPAAAWMLMAGMGGLAMASRRRNRKS</sequence>
<dbReference type="NCBIfam" id="NF038131">
    <property type="entry name" value="choice_anch_K"/>
    <property type="match status" value="1"/>
</dbReference>
<keyword evidence="1" id="KW-1133">Transmembrane helix</keyword>
<dbReference type="InterPro" id="IPR022472">
    <property type="entry name" value="VPLPA-CTERM"/>
</dbReference>
<dbReference type="Proteomes" id="UP000640485">
    <property type="component" value="Unassembled WGS sequence"/>
</dbReference>
<protein>
    <submittedName>
        <fullName evidence="3">THxN family PEP-CTERM protein</fullName>
    </submittedName>
</protein>
<reference evidence="3" key="1">
    <citation type="submission" date="2021-01" db="EMBL/GenBank/DDBJ databases">
        <title>Paracoccus amoyensis sp. nov., isolated from the surface seawater along the coast of Xiamen Island, China.</title>
        <authorList>
            <person name="Lyu L."/>
        </authorList>
    </citation>
    <scope>NUCLEOTIDE SEQUENCE</scope>
    <source>
        <strain evidence="3">MJ17</strain>
    </source>
</reference>
<dbReference type="NCBIfam" id="NF038125">
    <property type="entry name" value="PEP_CTERM_THxN"/>
    <property type="match status" value="1"/>
</dbReference>
<keyword evidence="1" id="KW-0812">Transmembrane</keyword>
<keyword evidence="1" id="KW-0472">Membrane</keyword>
<keyword evidence="2" id="KW-0732">Signal</keyword>
<dbReference type="NCBIfam" id="TIGR03370">
    <property type="entry name" value="VPLPA-CTERM"/>
    <property type="match status" value="1"/>
</dbReference>
<organism evidence="3 4">
    <name type="scientific">Paracoccus caeni</name>
    <dbReference type="NCBI Taxonomy" id="657651"/>
    <lineage>
        <taxon>Bacteria</taxon>
        <taxon>Pseudomonadati</taxon>
        <taxon>Pseudomonadota</taxon>
        <taxon>Alphaproteobacteria</taxon>
        <taxon>Rhodobacterales</taxon>
        <taxon>Paracoccaceae</taxon>
        <taxon>Paracoccus</taxon>
    </lineage>
</organism>
<comment type="caution">
    <text evidence="3">The sequence shown here is derived from an EMBL/GenBank/DDBJ whole genome shotgun (WGS) entry which is preliminary data.</text>
</comment>
<feature type="chain" id="PRO_5036989540" evidence="2">
    <location>
        <begin position="24"/>
        <end position="251"/>
    </location>
</feature>
<dbReference type="AlphaFoldDB" id="A0A934SDR0"/>
<feature type="signal peptide" evidence="2">
    <location>
        <begin position="1"/>
        <end position="23"/>
    </location>
</feature>
<evidence type="ECO:0000256" key="2">
    <source>
        <dbReference type="SAM" id="SignalP"/>
    </source>
</evidence>
<evidence type="ECO:0000313" key="4">
    <source>
        <dbReference type="Proteomes" id="UP000640485"/>
    </source>
</evidence>
<dbReference type="InterPro" id="IPR047995">
    <property type="entry name" value="Choice_anch_K"/>
</dbReference>
<keyword evidence="4" id="KW-1185">Reference proteome</keyword>